<name>A0A423SRD1_PENVA</name>
<feature type="transmembrane region" description="Helical" evidence="9">
    <location>
        <begin position="6"/>
        <end position="27"/>
    </location>
</feature>
<feature type="transmembrane region" description="Helical" evidence="9">
    <location>
        <begin position="142"/>
        <end position="164"/>
    </location>
</feature>
<sequence length="344" mass="38967">MGHRQSLILCLVFSLFLIFGALIFRYLEREEYVEEPQEWRRLKDIALMDYGSLSPYEVRWLVAWISANCSDIDNSTINILISEGSHPDAVEEMEYLCPDLHRVRYEYTMPFVESLFMCMTILATIGYGSQYPITAAGRVMCIIYAVTGIPLTGVMLIWTSDFFGEQFFKLFKAKLDAKKQQTDKFIALFTLIYVAIGFVVFILIPAGIFAAVDYWSYLDSVYFAVISQTTVGFGDLVTGYEIEGWARVVYQIFVIVWIMTGLGYWVTVVTFLTKALKSRRQSSFLRSAEEMKASVLQMGIKDTDPRFLSFVQQLNNLLGVEKGASHDATAFLGTSSPSAAPLMN</sequence>
<dbReference type="GO" id="GO:0030322">
    <property type="term" value="P:stabilization of membrane potential"/>
    <property type="evidence" value="ECO:0007669"/>
    <property type="project" value="TreeGrafter"/>
</dbReference>
<feature type="transmembrane region" description="Helical" evidence="9">
    <location>
        <begin position="185"/>
        <end position="212"/>
    </location>
</feature>
<comment type="similarity">
    <text evidence="8">Belongs to the two pore domain potassium channel (TC 1.A.1.8) family.</text>
</comment>
<feature type="domain" description="Potassium channel" evidence="10">
    <location>
        <begin position="198"/>
        <end position="276"/>
    </location>
</feature>
<feature type="transmembrane region" description="Helical" evidence="9">
    <location>
        <begin position="248"/>
        <end position="272"/>
    </location>
</feature>
<keyword evidence="12" id="KW-1185">Reference proteome</keyword>
<accession>A0A423SRD1</accession>
<keyword evidence="7 8" id="KW-0407">Ion channel</keyword>
<dbReference type="EMBL" id="QCYY01002897">
    <property type="protein sequence ID" value="ROT66733.1"/>
    <property type="molecule type" value="Genomic_DNA"/>
</dbReference>
<evidence type="ECO:0000256" key="3">
    <source>
        <dbReference type="ARBA" id="ARBA00022692"/>
    </source>
</evidence>
<dbReference type="Gene3D" id="1.10.287.70">
    <property type="match status" value="1"/>
</dbReference>
<dbReference type="STRING" id="6689.A0A423SRD1"/>
<reference evidence="11 12" key="1">
    <citation type="submission" date="2018-04" db="EMBL/GenBank/DDBJ databases">
        <authorList>
            <person name="Zhang X."/>
            <person name="Yuan J."/>
            <person name="Li F."/>
            <person name="Xiang J."/>
        </authorList>
    </citation>
    <scope>NUCLEOTIDE SEQUENCE [LARGE SCALE GENOMIC DNA]</scope>
    <source>
        <tissue evidence="11">Muscle</tissue>
    </source>
</reference>
<reference evidence="11 12" key="2">
    <citation type="submission" date="2019-01" db="EMBL/GenBank/DDBJ databases">
        <title>The decoding of complex shrimp genome reveals the adaptation for benthos swimmer, frequently molting mechanism and breeding impact on genome.</title>
        <authorList>
            <person name="Sun Y."/>
            <person name="Gao Y."/>
            <person name="Yu Y."/>
        </authorList>
    </citation>
    <scope>NUCLEOTIDE SEQUENCE [LARGE SCALE GENOMIC DNA]</scope>
    <source>
        <tissue evidence="11">Muscle</tissue>
    </source>
</reference>
<keyword evidence="3 8" id="KW-0812">Transmembrane</keyword>
<evidence type="ECO:0000313" key="12">
    <source>
        <dbReference type="Proteomes" id="UP000283509"/>
    </source>
</evidence>
<evidence type="ECO:0000256" key="4">
    <source>
        <dbReference type="ARBA" id="ARBA00022989"/>
    </source>
</evidence>
<dbReference type="PANTHER" id="PTHR11003">
    <property type="entry name" value="POTASSIUM CHANNEL, SUBFAMILY K"/>
    <property type="match status" value="1"/>
</dbReference>
<keyword evidence="4 9" id="KW-1133">Transmembrane helix</keyword>
<evidence type="ECO:0000259" key="10">
    <source>
        <dbReference type="Pfam" id="PF07885"/>
    </source>
</evidence>
<dbReference type="GO" id="GO:0015271">
    <property type="term" value="F:outward rectifier potassium channel activity"/>
    <property type="evidence" value="ECO:0007669"/>
    <property type="project" value="TreeGrafter"/>
</dbReference>
<evidence type="ECO:0000256" key="7">
    <source>
        <dbReference type="ARBA" id="ARBA00023303"/>
    </source>
</evidence>
<organism evidence="11 12">
    <name type="scientific">Penaeus vannamei</name>
    <name type="common">Whiteleg shrimp</name>
    <name type="synonym">Litopenaeus vannamei</name>
    <dbReference type="NCBI Taxonomy" id="6689"/>
    <lineage>
        <taxon>Eukaryota</taxon>
        <taxon>Metazoa</taxon>
        <taxon>Ecdysozoa</taxon>
        <taxon>Arthropoda</taxon>
        <taxon>Crustacea</taxon>
        <taxon>Multicrustacea</taxon>
        <taxon>Malacostraca</taxon>
        <taxon>Eumalacostraca</taxon>
        <taxon>Eucarida</taxon>
        <taxon>Decapoda</taxon>
        <taxon>Dendrobranchiata</taxon>
        <taxon>Penaeoidea</taxon>
        <taxon>Penaeidae</taxon>
        <taxon>Penaeus</taxon>
    </lineage>
</organism>
<keyword evidence="5 8" id="KW-0406">Ion transport</keyword>
<keyword evidence="6 9" id="KW-0472">Membrane</keyword>
<proteinExistence type="inferred from homology"/>
<dbReference type="OrthoDB" id="297496at2759"/>
<evidence type="ECO:0000313" key="11">
    <source>
        <dbReference type="EMBL" id="ROT66733.1"/>
    </source>
</evidence>
<evidence type="ECO:0000256" key="1">
    <source>
        <dbReference type="ARBA" id="ARBA00004141"/>
    </source>
</evidence>
<protein>
    <recommendedName>
        <fullName evidence="10">Potassium channel domain-containing protein</fullName>
    </recommendedName>
</protein>
<evidence type="ECO:0000256" key="6">
    <source>
        <dbReference type="ARBA" id="ARBA00023136"/>
    </source>
</evidence>
<dbReference type="InterPro" id="IPR013099">
    <property type="entry name" value="K_chnl_dom"/>
</dbReference>
<dbReference type="GO" id="GO:0005886">
    <property type="term" value="C:plasma membrane"/>
    <property type="evidence" value="ECO:0007669"/>
    <property type="project" value="TreeGrafter"/>
</dbReference>
<dbReference type="Proteomes" id="UP000283509">
    <property type="component" value="Unassembled WGS sequence"/>
</dbReference>
<dbReference type="SUPFAM" id="SSF81324">
    <property type="entry name" value="Voltage-gated potassium channels"/>
    <property type="match status" value="2"/>
</dbReference>
<dbReference type="AlphaFoldDB" id="A0A423SRD1"/>
<comment type="subcellular location">
    <subcellularLocation>
        <location evidence="1">Membrane</location>
        <topology evidence="1">Multi-pass membrane protein</topology>
    </subcellularLocation>
</comment>
<comment type="caution">
    <text evidence="11">The sequence shown here is derived from an EMBL/GenBank/DDBJ whole genome shotgun (WGS) entry which is preliminary data.</text>
</comment>
<evidence type="ECO:0000256" key="9">
    <source>
        <dbReference type="SAM" id="Phobius"/>
    </source>
</evidence>
<evidence type="ECO:0000256" key="2">
    <source>
        <dbReference type="ARBA" id="ARBA00022448"/>
    </source>
</evidence>
<dbReference type="PANTHER" id="PTHR11003:SF338">
    <property type="entry name" value="PROTEIN CBG03693"/>
    <property type="match status" value="1"/>
</dbReference>
<dbReference type="InterPro" id="IPR003280">
    <property type="entry name" value="2pore_dom_K_chnl"/>
</dbReference>
<evidence type="ECO:0000256" key="5">
    <source>
        <dbReference type="ARBA" id="ARBA00023065"/>
    </source>
</evidence>
<keyword evidence="2 8" id="KW-0813">Transport</keyword>
<feature type="domain" description="Potassium channel" evidence="10">
    <location>
        <begin position="108"/>
        <end position="156"/>
    </location>
</feature>
<evidence type="ECO:0000256" key="8">
    <source>
        <dbReference type="RuleBase" id="RU003857"/>
    </source>
</evidence>
<dbReference type="PRINTS" id="PR01333">
    <property type="entry name" value="2POREKCHANEL"/>
</dbReference>
<gene>
    <name evidence="11" type="ORF">C7M84_015226</name>
</gene>
<dbReference type="GO" id="GO:0022841">
    <property type="term" value="F:potassium ion leak channel activity"/>
    <property type="evidence" value="ECO:0007669"/>
    <property type="project" value="TreeGrafter"/>
</dbReference>
<dbReference type="Pfam" id="PF07885">
    <property type="entry name" value="Ion_trans_2"/>
    <property type="match status" value="2"/>
</dbReference>
<feature type="transmembrane region" description="Helical" evidence="9">
    <location>
        <begin position="111"/>
        <end position="130"/>
    </location>
</feature>